<evidence type="ECO:0000256" key="8">
    <source>
        <dbReference type="PROSITE-ProRule" id="PRU00192"/>
    </source>
</evidence>
<feature type="domain" description="SH2" evidence="10">
    <location>
        <begin position="58"/>
        <end position="147"/>
    </location>
</feature>
<evidence type="ECO:0000256" key="2">
    <source>
        <dbReference type="ARBA" id="ARBA00022999"/>
    </source>
</evidence>
<dbReference type="SMART" id="SM00326">
    <property type="entry name" value="SH3"/>
    <property type="match status" value="2"/>
</dbReference>
<keyword evidence="4" id="KW-0449">Lipoprotein</keyword>
<name>A0A3Q2YRR7_HIPCM</name>
<dbReference type="Pfam" id="PF00017">
    <property type="entry name" value="SH2"/>
    <property type="match status" value="1"/>
</dbReference>
<feature type="domain" description="SH3" evidence="11">
    <location>
        <begin position="230"/>
        <end position="287"/>
    </location>
</feature>
<dbReference type="Pfam" id="PF00018">
    <property type="entry name" value="SH3_1"/>
    <property type="match status" value="2"/>
</dbReference>
<dbReference type="PROSITE" id="PS50002">
    <property type="entry name" value="SH3"/>
    <property type="match status" value="2"/>
</dbReference>
<dbReference type="CDD" id="cd09941">
    <property type="entry name" value="SH2_Grb2_like"/>
    <property type="match status" value="1"/>
</dbReference>
<evidence type="ECO:0000256" key="6">
    <source>
        <dbReference type="ARBA" id="ARBA00040640"/>
    </source>
</evidence>
<dbReference type="GeneID" id="109527816"/>
<dbReference type="OrthoDB" id="10255964at2759"/>
<dbReference type="Gene3D" id="3.30.505.10">
    <property type="entry name" value="SH2 domain"/>
    <property type="match status" value="1"/>
</dbReference>
<dbReference type="STRING" id="109280.ENSHCOP00000020568"/>
<protein>
    <recommendedName>
        <fullName evidence="6">Osteoclast-stimulating factor 1</fullName>
    </recommendedName>
</protein>
<feature type="domain" description="SH3" evidence="11">
    <location>
        <begin position="1"/>
        <end position="56"/>
    </location>
</feature>
<proteinExistence type="predicted"/>
<dbReference type="GeneTree" id="ENSGT00940000157307"/>
<dbReference type="InterPro" id="IPR043539">
    <property type="entry name" value="Grb2-like"/>
</dbReference>
<sequence>MEARGKYDFTATSAGELNFKKDDVFKILSTHGDWYKAEMLGHEGFVPKNYVDLTAPGWFQENATRGAAEQILSTKPIGDFVIRGCQSSPGNFSISVKHECDVQHFKVIRDERGHYFLWAERFTSLNKLVDFYKTTSISKTTSIFLNVDDSIRTTPGTQTAKGGRLPKQQSIADNMAAAAARPVTDQPQHSHMPRGRGSEEHMESVVQSGRRSPIGAAQAPDSAHLHQKATPPQQVLALYDFSAEEDDELSFCAGDVINITDASDPAWWTGRCGGRRGLFPANYTKPF</sequence>
<accession>A0A3Q2YRR7</accession>
<keyword evidence="1 8" id="KW-0728">SH3 domain</keyword>
<comment type="function">
    <text evidence="5">Induces bone resorption, acting probably through a signaling cascade which results in the secretion of factor(s) enhancing osteoclast formation and activity.</text>
</comment>
<dbReference type="Ensembl" id="ENSHCOT00000005880.1">
    <property type="protein sequence ID" value="ENSHCOP00000020568.1"/>
    <property type="gene ID" value="ENSHCOG00000006740.1"/>
</dbReference>
<evidence type="ECO:0000259" key="10">
    <source>
        <dbReference type="PROSITE" id="PS50001"/>
    </source>
</evidence>
<reference evidence="12" key="1">
    <citation type="submission" date="2025-08" db="UniProtKB">
        <authorList>
            <consortium name="Ensembl"/>
        </authorList>
    </citation>
    <scope>IDENTIFICATION</scope>
</reference>
<evidence type="ECO:0000313" key="13">
    <source>
        <dbReference type="Proteomes" id="UP000264820"/>
    </source>
</evidence>
<dbReference type="InterPro" id="IPR001452">
    <property type="entry name" value="SH3_domain"/>
</dbReference>
<keyword evidence="13" id="KW-1185">Reference proteome</keyword>
<dbReference type="FunFam" id="2.30.30.40:FF:000072">
    <property type="entry name" value="Unconventional Myosin IB"/>
    <property type="match status" value="1"/>
</dbReference>
<dbReference type="Gene3D" id="2.30.30.40">
    <property type="entry name" value="SH3 Domains"/>
    <property type="match status" value="2"/>
</dbReference>
<keyword evidence="2 7" id="KW-0727">SH2 domain</keyword>
<dbReference type="RefSeq" id="XP_019745491.1">
    <property type="nucleotide sequence ID" value="XM_019889932.1"/>
</dbReference>
<evidence type="ECO:0000256" key="7">
    <source>
        <dbReference type="PROSITE-ProRule" id="PRU00191"/>
    </source>
</evidence>
<dbReference type="OMA" id="VAKFDFM"/>
<feature type="region of interest" description="Disordered" evidence="9">
    <location>
        <begin position="180"/>
        <end position="229"/>
    </location>
</feature>
<dbReference type="SMART" id="SM00252">
    <property type="entry name" value="SH2"/>
    <property type="match status" value="1"/>
</dbReference>
<evidence type="ECO:0000256" key="9">
    <source>
        <dbReference type="SAM" id="MobiDB-lite"/>
    </source>
</evidence>
<dbReference type="PANTHER" id="PTHR46037">
    <property type="entry name" value="PROTEIN ENHANCER OF SEVENLESS 2B"/>
    <property type="match status" value="1"/>
</dbReference>
<dbReference type="SUPFAM" id="SSF50044">
    <property type="entry name" value="SH3-domain"/>
    <property type="match status" value="2"/>
</dbReference>
<dbReference type="PROSITE" id="PS50001">
    <property type="entry name" value="SH2"/>
    <property type="match status" value="1"/>
</dbReference>
<reference evidence="12" key="2">
    <citation type="submission" date="2025-09" db="UniProtKB">
        <authorList>
            <consortium name="Ensembl"/>
        </authorList>
    </citation>
    <scope>IDENTIFICATION</scope>
</reference>
<dbReference type="InterPro" id="IPR036860">
    <property type="entry name" value="SH2_dom_sf"/>
</dbReference>
<keyword evidence="3" id="KW-0040">ANK repeat</keyword>
<dbReference type="CDD" id="cd11805">
    <property type="entry name" value="SH3_GRB2_like_C"/>
    <property type="match status" value="1"/>
</dbReference>
<dbReference type="PRINTS" id="PR00401">
    <property type="entry name" value="SH2DOMAIN"/>
</dbReference>
<evidence type="ECO:0000256" key="4">
    <source>
        <dbReference type="ARBA" id="ARBA00023288"/>
    </source>
</evidence>
<evidence type="ECO:0000256" key="5">
    <source>
        <dbReference type="ARBA" id="ARBA00037432"/>
    </source>
</evidence>
<evidence type="ECO:0000256" key="1">
    <source>
        <dbReference type="ARBA" id="ARBA00022443"/>
    </source>
</evidence>
<evidence type="ECO:0000256" key="3">
    <source>
        <dbReference type="ARBA" id="ARBA00023043"/>
    </source>
</evidence>
<dbReference type="AlphaFoldDB" id="A0A3Q2YRR7"/>
<dbReference type="SUPFAM" id="SSF55550">
    <property type="entry name" value="SH2 domain"/>
    <property type="match status" value="1"/>
</dbReference>
<dbReference type="Proteomes" id="UP000264820">
    <property type="component" value="Unplaced"/>
</dbReference>
<evidence type="ECO:0000259" key="11">
    <source>
        <dbReference type="PROSITE" id="PS50002"/>
    </source>
</evidence>
<dbReference type="InterPro" id="IPR000980">
    <property type="entry name" value="SH2"/>
</dbReference>
<organism evidence="12 13">
    <name type="scientific">Hippocampus comes</name>
    <name type="common">Tiger tail seahorse</name>
    <dbReference type="NCBI Taxonomy" id="109280"/>
    <lineage>
        <taxon>Eukaryota</taxon>
        <taxon>Metazoa</taxon>
        <taxon>Chordata</taxon>
        <taxon>Craniata</taxon>
        <taxon>Vertebrata</taxon>
        <taxon>Euteleostomi</taxon>
        <taxon>Actinopterygii</taxon>
        <taxon>Neopterygii</taxon>
        <taxon>Teleostei</taxon>
        <taxon>Neoteleostei</taxon>
        <taxon>Acanthomorphata</taxon>
        <taxon>Syngnathiaria</taxon>
        <taxon>Syngnathiformes</taxon>
        <taxon>Syngnathoidei</taxon>
        <taxon>Syngnathidae</taxon>
        <taxon>Hippocampus</taxon>
    </lineage>
</organism>
<dbReference type="PRINTS" id="PR00452">
    <property type="entry name" value="SH3DOMAIN"/>
</dbReference>
<evidence type="ECO:0000313" key="12">
    <source>
        <dbReference type="Ensembl" id="ENSHCOP00000020568.1"/>
    </source>
</evidence>
<dbReference type="InterPro" id="IPR036028">
    <property type="entry name" value="SH3-like_dom_sf"/>
</dbReference>